<organism evidence="1 2">
    <name type="scientific">Sphaeroforma arctica JP610</name>
    <dbReference type="NCBI Taxonomy" id="667725"/>
    <lineage>
        <taxon>Eukaryota</taxon>
        <taxon>Ichthyosporea</taxon>
        <taxon>Ichthyophonida</taxon>
        <taxon>Sphaeroforma</taxon>
    </lineage>
</organism>
<evidence type="ECO:0000313" key="1">
    <source>
        <dbReference type="EMBL" id="KNC70461.1"/>
    </source>
</evidence>
<gene>
    <name evidence="1" type="ORF">SARC_17011</name>
</gene>
<dbReference type="EMBL" id="KQ251115">
    <property type="protein sequence ID" value="KNC70461.1"/>
    <property type="molecule type" value="Genomic_DNA"/>
</dbReference>
<keyword evidence="2" id="KW-1185">Reference proteome</keyword>
<dbReference type="Pfam" id="PF14750">
    <property type="entry name" value="INTS2"/>
    <property type="match status" value="1"/>
</dbReference>
<sequence length="97" mass="10683">IHIESLKKLGEVFMTDIFSEETIAKQALLISPTTCLSAHVGGYLPVHCVYSLMNSGIIPISNASKGKTQPYTWYTPAKNVFLRTNPTSTQKSSRPQV</sequence>
<dbReference type="GeneID" id="25917515"/>
<dbReference type="Proteomes" id="UP000054560">
    <property type="component" value="Unassembled WGS sequence"/>
</dbReference>
<accession>A0A0L0F1C7</accession>
<reference evidence="1 2" key="1">
    <citation type="submission" date="2011-02" db="EMBL/GenBank/DDBJ databases">
        <title>The Genome Sequence of Sphaeroforma arctica JP610.</title>
        <authorList>
            <consortium name="The Broad Institute Genome Sequencing Platform"/>
            <person name="Russ C."/>
            <person name="Cuomo C."/>
            <person name="Young S.K."/>
            <person name="Zeng Q."/>
            <person name="Gargeya S."/>
            <person name="Alvarado L."/>
            <person name="Berlin A."/>
            <person name="Chapman S.B."/>
            <person name="Chen Z."/>
            <person name="Freedman E."/>
            <person name="Gellesch M."/>
            <person name="Goldberg J."/>
            <person name="Griggs A."/>
            <person name="Gujja S."/>
            <person name="Heilman E."/>
            <person name="Heiman D."/>
            <person name="Howarth C."/>
            <person name="Mehta T."/>
            <person name="Neiman D."/>
            <person name="Pearson M."/>
            <person name="Roberts A."/>
            <person name="Saif S."/>
            <person name="Shea T."/>
            <person name="Shenoy N."/>
            <person name="Sisk P."/>
            <person name="Stolte C."/>
            <person name="Sykes S."/>
            <person name="White J."/>
            <person name="Yandava C."/>
            <person name="Burger G."/>
            <person name="Gray M.W."/>
            <person name="Holland P.W.H."/>
            <person name="King N."/>
            <person name="Lang F.B.F."/>
            <person name="Roger A.J."/>
            <person name="Ruiz-Trillo I."/>
            <person name="Haas B."/>
            <person name="Nusbaum C."/>
            <person name="Birren B."/>
        </authorList>
    </citation>
    <scope>NUCLEOTIDE SEQUENCE [LARGE SCALE GENOMIC DNA]</scope>
    <source>
        <strain evidence="1 2">JP610</strain>
    </source>
</reference>
<dbReference type="AlphaFoldDB" id="A0A0L0F1C7"/>
<dbReference type="OrthoDB" id="70899at2759"/>
<proteinExistence type="predicted"/>
<dbReference type="InterPro" id="IPR029321">
    <property type="entry name" value="INTS2"/>
</dbReference>
<name>A0A0L0F1C7_9EUKA</name>
<dbReference type="RefSeq" id="XP_014144363.1">
    <property type="nucleotide sequence ID" value="XM_014288888.1"/>
</dbReference>
<feature type="non-terminal residue" evidence="1">
    <location>
        <position position="1"/>
    </location>
</feature>
<dbReference type="GO" id="GO:0032039">
    <property type="term" value="C:integrator complex"/>
    <property type="evidence" value="ECO:0007669"/>
    <property type="project" value="InterPro"/>
</dbReference>
<protein>
    <submittedName>
        <fullName evidence="1">Uncharacterized protein</fullName>
    </submittedName>
</protein>
<evidence type="ECO:0000313" key="2">
    <source>
        <dbReference type="Proteomes" id="UP000054560"/>
    </source>
</evidence>